<feature type="compositionally biased region" description="Polar residues" evidence="1">
    <location>
        <begin position="965"/>
        <end position="980"/>
    </location>
</feature>
<dbReference type="InterPro" id="IPR036116">
    <property type="entry name" value="FN3_sf"/>
</dbReference>
<feature type="domain" description="Fibronectin type-III" evidence="3">
    <location>
        <begin position="552"/>
        <end position="655"/>
    </location>
</feature>
<evidence type="ECO:0000313" key="4">
    <source>
        <dbReference type="EMBL" id="CBH09280.1"/>
    </source>
</evidence>
<feature type="compositionally biased region" description="Low complexity" evidence="1">
    <location>
        <begin position="1061"/>
        <end position="1079"/>
    </location>
</feature>
<organism evidence="4">
    <name type="scientific">Heliconius melpomene</name>
    <name type="common">Postman butterfly</name>
    <dbReference type="NCBI Taxonomy" id="34740"/>
    <lineage>
        <taxon>Eukaryota</taxon>
        <taxon>Metazoa</taxon>
        <taxon>Ecdysozoa</taxon>
        <taxon>Arthropoda</taxon>
        <taxon>Hexapoda</taxon>
        <taxon>Insecta</taxon>
        <taxon>Pterygota</taxon>
        <taxon>Neoptera</taxon>
        <taxon>Endopterygota</taxon>
        <taxon>Lepidoptera</taxon>
        <taxon>Glossata</taxon>
        <taxon>Ditrysia</taxon>
        <taxon>Papilionoidea</taxon>
        <taxon>Nymphalidae</taxon>
        <taxon>Heliconiinae</taxon>
        <taxon>Heliconiini</taxon>
        <taxon>Heliconius</taxon>
    </lineage>
</organism>
<dbReference type="SMART" id="SM00060">
    <property type="entry name" value="FN3"/>
    <property type="match status" value="3"/>
</dbReference>
<reference evidence="4" key="1">
    <citation type="submission" date="2009-01" db="EMBL/GenBank/DDBJ databases">
        <authorList>
            <person name="Glithero R."/>
        </authorList>
    </citation>
    <scope>NUCLEOTIDE SEQUENCE</scope>
</reference>
<dbReference type="SUPFAM" id="SSF49265">
    <property type="entry name" value="Fibronectin type III"/>
    <property type="match status" value="4"/>
</dbReference>
<dbReference type="Pfam" id="PF00041">
    <property type="entry name" value="fn3"/>
    <property type="match status" value="1"/>
</dbReference>
<feature type="compositionally biased region" description="Polar residues" evidence="1">
    <location>
        <begin position="948"/>
        <end position="957"/>
    </location>
</feature>
<dbReference type="InterPro" id="IPR050713">
    <property type="entry name" value="RTP_Phos/Ushers"/>
</dbReference>
<sequence length="1253" mass="140634">MADLDSRKRTKCSGSWKGPQFRSWIWCILIKCFISLPCIFSKCLGVDITVAVYPHGNIAVPYGEPLEIFCIAENYSSSDIEFTLAGKHLESEIVNSTTRRLYIKKPEKQVNSYYCKNNKTGKICTSRVLVESPPADVTDFNCLSKNLEVLNCSWTSPRSQSNISYNVTFSDNGNMVGPPCIAKKVDNKPTRYCWWNTSSQPRYRQLKEEQFLYLRACNVFGCNSQNFTIDHFAIVKPDPPIDLKVIKNGTHSVVLKWRVSNNMADFLDCGVEHIIEYQIAKIDNTTVFHRVDASGLPLRNKTYKFHLTNLPYAHMQYEVRVYIKSKKAIKKEYWSELSYIVFYTESERPSRPPDTTAGAFDHATYNNRRVMYVYWKQLEEYEEAGANFTYKVLVSHGNKTETVFPEKNKSLSFVTLNTTLNALDVTIWSFNINGSSVNSTHLYIPPERDTHSLKVSSFTKLAYENGTYELSWVGIKNINNYTLFWCQHNSTKICTGRMDFAVLNPSKNNHVIDLPRDYRYQFAISANNGSKTSGMVWAQCDISREGFVMYGFPVHLNYDVPGKSYATLRWVMDCALQDGIITGYNISYCPIVQTSSNCDKSVENKYVFIQDPKQMHVTIEQLLPFRTYQFTFALNTIYGQKNIENATARITTSEDTPTSPINVKITEVRNDSLVISWDPPLQRNGNIGKYVIYNFGKEFYVDKVSETDTSRREVKITGLQGFTNYSLTVQACNIPINVCSAILPNSAIFVRTAIGAPSRLKAPTVKNPDKLQWEKPDIPGGTLDLYQIMRVKDDMLPDIKNVTDLSYYIRHCEDVVSTETYQVRALNFDYDLYHGVLGDGNVTLTKRDNNQSLNEYAGPWSEPSTVACRSRDGLTMILIFILIFALIGAVYGFIKLYKKYRKMEDIKPVLPNGLGIPEKDISKYTFGGWNPATKDEKPSSDEMLLLPNTKTTVSTPDVKQKDENCATSDQTDSTALSDSSRGPVDRQVSTSDDGSDSSFHMEQEPQKCEASNEAQEEESSAVDTESSRENSPYFSDKSFKKNSTSGYVQHVVNPNTGYVQSAPAPTKTAQPKATPQPASTSYVMAGLPPPIFTPNTTSPPISNPTPTSGYVLPEEAQARSMMNLPKMGPSPAKPIGPESLPTMPTLPPPTKHGADSSYIQLQSLDSLPSLKTNIRNPLPLKPPASSGYVSPADVVINKHLNNMLTAGQLAEEPAILDPTMSPDAYCRFSWSTDPANDNLHTLLADSPTRPSKN</sequence>
<dbReference type="CDD" id="cd00063">
    <property type="entry name" value="FN3"/>
    <property type="match status" value="3"/>
</dbReference>
<dbReference type="EMBL" id="FP102340">
    <property type="protein sequence ID" value="CBH09280.1"/>
    <property type="molecule type" value="Genomic_DNA"/>
</dbReference>
<dbReference type="InterPro" id="IPR003961">
    <property type="entry name" value="FN3_dom"/>
</dbReference>
<evidence type="ECO:0000256" key="1">
    <source>
        <dbReference type="SAM" id="MobiDB-lite"/>
    </source>
</evidence>
<feature type="compositionally biased region" description="Polar residues" evidence="1">
    <location>
        <begin position="987"/>
        <end position="998"/>
    </location>
</feature>
<evidence type="ECO:0000259" key="3">
    <source>
        <dbReference type="PROSITE" id="PS50853"/>
    </source>
</evidence>
<protein>
    <submittedName>
        <fullName evidence="4">Putative tyrosine phosphatase</fullName>
    </submittedName>
</protein>
<proteinExistence type="predicted"/>
<keyword evidence="2" id="KW-0812">Transmembrane</keyword>
<gene>
    <name evidence="4" type="primary">HM00037</name>
</gene>
<dbReference type="Gene3D" id="2.60.40.10">
    <property type="entry name" value="Immunoglobulins"/>
    <property type="match status" value="4"/>
</dbReference>
<dbReference type="InterPro" id="IPR013783">
    <property type="entry name" value="Ig-like_fold"/>
</dbReference>
<name>D0AB85_HELME</name>
<feature type="domain" description="Fibronectin type-III" evidence="3">
    <location>
        <begin position="659"/>
        <end position="755"/>
    </location>
</feature>
<dbReference type="PANTHER" id="PTHR46957:SF3">
    <property type="entry name" value="CYTOKINE RECEPTOR"/>
    <property type="match status" value="1"/>
</dbReference>
<dbReference type="GO" id="GO:0016020">
    <property type="term" value="C:membrane"/>
    <property type="evidence" value="ECO:0007669"/>
    <property type="project" value="UniProtKB-SubCell"/>
</dbReference>
<feature type="transmembrane region" description="Helical" evidence="2">
    <location>
        <begin position="873"/>
        <end position="894"/>
    </location>
</feature>
<dbReference type="PROSITE" id="PS50853">
    <property type="entry name" value="FN3"/>
    <property type="match status" value="2"/>
</dbReference>
<evidence type="ECO:0000256" key="2">
    <source>
        <dbReference type="SAM" id="Phobius"/>
    </source>
</evidence>
<feature type="region of interest" description="Disordered" evidence="1">
    <location>
        <begin position="948"/>
        <end position="1041"/>
    </location>
</feature>
<feature type="region of interest" description="Disordered" evidence="1">
    <location>
        <begin position="1056"/>
        <end position="1079"/>
    </location>
</feature>
<dbReference type="AlphaFoldDB" id="D0AB85"/>
<dbReference type="PANTHER" id="PTHR46957">
    <property type="entry name" value="CYTOKINE RECEPTOR"/>
    <property type="match status" value="1"/>
</dbReference>
<keyword evidence="2" id="KW-0472">Membrane</keyword>
<reference evidence="4" key="2">
    <citation type="journal article" name="Mol. Ecol.">
        <title>Characterization of a hotspot for mimicry: Assembly of a butterfly wing transcriptome to genomic sequence at the HmYb/Sb locus.</title>
        <authorList>
            <person name="Ferguson L."/>
            <person name="Fai Lee S."/>
            <person name="Chamberlain N."/>
            <person name="Nadeau N."/>
            <person name="Joron M."/>
            <person name="Baxter S."/>
            <person name="Wilkinson P."/>
            <person name="Papanicolaou A."/>
            <person name="Kumar S."/>
            <person name="Thuan-Jin Clark R."/>
            <person name="Davidson C."/>
            <person name="Glithero R."/>
            <person name="Beasley H."/>
            <person name="Vogel H."/>
            <person name="Ffrench-Constant R."/>
            <person name="Jiggins C."/>
        </authorList>
    </citation>
    <scope>NUCLEOTIDE SEQUENCE</scope>
</reference>
<keyword evidence="2" id="KW-1133">Transmembrane helix</keyword>
<accession>D0AB85</accession>